<organism evidence="2 3">
    <name type="scientific">Dibothriocephalus latus</name>
    <name type="common">Fish tapeworm</name>
    <name type="synonym">Diphyllobothrium latum</name>
    <dbReference type="NCBI Taxonomy" id="60516"/>
    <lineage>
        <taxon>Eukaryota</taxon>
        <taxon>Metazoa</taxon>
        <taxon>Spiralia</taxon>
        <taxon>Lophotrochozoa</taxon>
        <taxon>Platyhelminthes</taxon>
        <taxon>Cestoda</taxon>
        <taxon>Eucestoda</taxon>
        <taxon>Diphyllobothriidea</taxon>
        <taxon>Diphyllobothriidae</taxon>
        <taxon>Dibothriocephalus</taxon>
    </lineage>
</organism>
<keyword evidence="1" id="KW-0472">Membrane</keyword>
<reference evidence="2 3" key="1">
    <citation type="submission" date="2018-11" db="EMBL/GenBank/DDBJ databases">
        <authorList>
            <consortium name="Pathogen Informatics"/>
        </authorList>
    </citation>
    <scope>NUCLEOTIDE SEQUENCE [LARGE SCALE GENOMIC DNA]</scope>
</reference>
<accession>A0A3P7M216</accession>
<keyword evidence="1" id="KW-1133">Transmembrane helix</keyword>
<proteinExistence type="predicted"/>
<protein>
    <submittedName>
        <fullName evidence="2">Uncharacterized protein</fullName>
    </submittedName>
</protein>
<evidence type="ECO:0000313" key="2">
    <source>
        <dbReference type="EMBL" id="VDN16288.1"/>
    </source>
</evidence>
<evidence type="ECO:0000313" key="3">
    <source>
        <dbReference type="Proteomes" id="UP000281553"/>
    </source>
</evidence>
<dbReference type="AlphaFoldDB" id="A0A3P7M216"/>
<gene>
    <name evidence="2" type="ORF">DILT_LOCUS12119</name>
</gene>
<evidence type="ECO:0000256" key="1">
    <source>
        <dbReference type="SAM" id="Phobius"/>
    </source>
</evidence>
<dbReference type="Proteomes" id="UP000281553">
    <property type="component" value="Unassembled WGS sequence"/>
</dbReference>
<feature type="transmembrane region" description="Helical" evidence="1">
    <location>
        <begin position="159"/>
        <end position="184"/>
    </location>
</feature>
<keyword evidence="1" id="KW-0812">Transmembrane</keyword>
<sequence length="187" mass="19781">MQSVVKVWGSELDDRLLYCPGSSNQGTPVSQSEIFIGSAGSASIAPRFTFNSTGSAACMWSSHRLRCYLGGFTVDFSTFFDCGGRAAGKGKTQGLAILLTSKTVSRSLLCFLPDLRKPSCGRTISLHGKAVMLGLVCPDSNQSSVTLSGSSLGAFSETVFAGVLSIAFEHGLVAVIVVLAWRFLRLL</sequence>
<keyword evidence="3" id="KW-1185">Reference proteome</keyword>
<name>A0A3P7M216_DIBLA</name>
<dbReference type="EMBL" id="UYRU01065311">
    <property type="protein sequence ID" value="VDN16288.1"/>
    <property type="molecule type" value="Genomic_DNA"/>
</dbReference>